<evidence type="ECO:0000313" key="3">
    <source>
        <dbReference type="Proteomes" id="UP001597260"/>
    </source>
</evidence>
<dbReference type="Pfam" id="PF06197">
    <property type="entry name" value="DUF998"/>
    <property type="match status" value="1"/>
</dbReference>
<keyword evidence="1" id="KW-0812">Transmembrane</keyword>
<accession>A0ABW3YMI9</accession>
<protein>
    <submittedName>
        <fullName evidence="2">DUF998 domain-containing protein</fullName>
    </submittedName>
</protein>
<dbReference type="Proteomes" id="UP001597260">
    <property type="component" value="Unassembled WGS sequence"/>
</dbReference>
<feature type="transmembrane region" description="Helical" evidence="1">
    <location>
        <begin position="190"/>
        <end position="211"/>
    </location>
</feature>
<feature type="transmembrane region" description="Helical" evidence="1">
    <location>
        <begin position="164"/>
        <end position="184"/>
    </location>
</feature>
<evidence type="ECO:0000313" key="2">
    <source>
        <dbReference type="EMBL" id="MFD1325801.1"/>
    </source>
</evidence>
<feature type="transmembrane region" description="Helical" evidence="1">
    <location>
        <begin position="15"/>
        <end position="35"/>
    </location>
</feature>
<dbReference type="RefSeq" id="WP_377578666.1">
    <property type="nucleotide sequence ID" value="NZ_JBHTMP010000095.1"/>
</dbReference>
<dbReference type="EMBL" id="JBHTMP010000095">
    <property type="protein sequence ID" value="MFD1325801.1"/>
    <property type="molecule type" value="Genomic_DNA"/>
</dbReference>
<feature type="transmembrane region" description="Helical" evidence="1">
    <location>
        <begin position="89"/>
        <end position="109"/>
    </location>
</feature>
<comment type="caution">
    <text evidence="2">The sequence shown here is derived from an EMBL/GenBank/DDBJ whole genome shotgun (WGS) entry which is preliminary data.</text>
</comment>
<keyword evidence="1" id="KW-1133">Transmembrane helix</keyword>
<proteinExistence type="predicted"/>
<reference evidence="3" key="1">
    <citation type="journal article" date="2019" name="Int. J. Syst. Evol. Microbiol.">
        <title>The Global Catalogue of Microorganisms (GCM) 10K type strain sequencing project: providing services to taxonomists for standard genome sequencing and annotation.</title>
        <authorList>
            <consortium name="The Broad Institute Genomics Platform"/>
            <consortium name="The Broad Institute Genome Sequencing Center for Infectious Disease"/>
            <person name="Wu L."/>
            <person name="Ma J."/>
        </authorList>
    </citation>
    <scope>NUCLEOTIDE SEQUENCE [LARGE SCALE GENOMIC DNA]</scope>
    <source>
        <strain evidence="3">JCM 31037</strain>
    </source>
</reference>
<evidence type="ECO:0000256" key="1">
    <source>
        <dbReference type="SAM" id="Phobius"/>
    </source>
</evidence>
<keyword evidence="1" id="KW-0472">Membrane</keyword>
<dbReference type="InterPro" id="IPR009339">
    <property type="entry name" value="DUF998"/>
</dbReference>
<feature type="transmembrane region" description="Helical" evidence="1">
    <location>
        <begin position="55"/>
        <end position="77"/>
    </location>
</feature>
<name>A0ABW3YMI9_9ACTN</name>
<sequence>MSADCTPAGRITRSLLGYGIVAGPFYVVVALAQALTRDGFDPSRHAWSLLANGDLGWIQIANFVVTGLMTVAAAYGLRRALTPGRGRTWAPLLLGIYGVSLIGAGVFRADPAQGFPVGTPETTTISWHGMLHLMVGGIGFLCLIVACFVLATRFSRDGRRGLAWFSRITGVVFLAGFAGIASGSHGPTTLAFVAAVLVVWAWFTTVCRHFYRTVR</sequence>
<organism evidence="2 3">
    <name type="scientific">Micromonospora sonneratiae</name>
    <dbReference type="NCBI Taxonomy" id="1184706"/>
    <lineage>
        <taxon>Bacteria</taxon>
        <taxon>Bacillati</taxon>
        <taxon>Actinomycetota</taxon>
        <taxon>Actinomycetes</taxon>
        <taxon>Micromonosporales</taxon>
        <taxon>Micromonosporaceae</taxon>
        <taxon>Micromonospora</taxon>
    </lineage>
</organism>
<keyword evidence="3" id="KW-1185">Reference proteome</keyword>
<gene>
    <name evidence="2" type="ORF">ACFQ4H_32450</name>
</gene>
<feature type="transmembrane region" description="Helical" evidence="1">
    <location>
        <begin position="129"/>
        <end position="152"/>
    </location>
</feature>